<feature type="signal peptide" evidence="1">
    <location>
        <begin position="1"/>
        <end position="25"/>
    </location>
</feature>
<evidence type="ECO:0000256" key="1">
    <source>
        <dbReference type="SAM" id="SignalP"/>
    </source>
</evidence>
<keyword evidence="3" id="KW-1185">Reference proteome</keyword>
<keyword evidence="1" id="KW-0732">Signal</keyword>
<sequence>MGRFLNATASLLAAVWLASPLPGQAESALRFSTGMIEPWTNGAGTGFHQLLIRDVLAKLGKTAELEVIPASSRAIKLADDGTIDGLTGRVAGLEKEYPNLIAVPERMFVNDFVACTSPGGKLPANWAETRPLSVAYVIGWQIFEHNLPPVRELTTVKDSAQLLSLLNAGRAELILHERWQILWLARQMNVPLTCAEPPLAKVPMFIYLNRRHADLAPAMAEALRRMKADGSYETIARKVFGGLGSSVTEMK</sequence>
<name>Q2W557_PARM1</name>
<dbReference type="EMBL" id="AP007255">
    <property type="protein sequence ID" value="BAE51018.1"/>
    <property type="molecule type" value="Genomic_DNA"/>
</dbReference>
<dbReference type="PANTHER" id="PTHR35936:SF35">
    <property type="entry name" value="L-CYSTINE-BINDING PROTEIN TCYJ"/>
    <property type="match status" value="1"/>
</dbReference>
<dbReference type="OrthoDB" id="8481290at2"/>
<evidence type="ECO:0000313" key="3">
    <source>
        <dbReference type="Proteomes" id="UP000007058"/>
    </source>
</evidence>
<dbReference type="Gene3D" id="3.40.190.10">
    <property type="entry name" value="Periplasmic binding protein-like II"/>
    <property type="match status" value="2"/>
</dbReference>
<dbReference type="Proteomes" id="UP000007058">
    <property type="component" value="Chromosome"/>
</dbReference>
<evidence type="ECO:0000313" key="2">
    <source>
        <dbReference type="EMBL" id="BAE51018.1"/>
    </source>
</evidence>
<reference evidence="2 3" key="1">
    <citation type="journal article" date="2005" name="DNA Res.">
        <title>Complete genome sequence of the facultative anaerobic magnetotactic bacterium Magnetospirillum sp. strain AMB-1.</title>
        <authorList>
            <person name="Matsunaga T."/>
            <person name="Okamura Y."/>
            <person name="Fukuda Y."/>
            <person name="Wahyudi A.T."/>
            <person name="Murase Y."/>
            <person name="Takeyama H."/>
        </authorList>
    </citation>
    <scope>NUCLEOTIDE SEQUENCE [LARGE SCALE GENOMIC DNA]</scope>
    <source>
        <strain evidence="3">ATCC 700264 / AMB-1</strain>
    </source>
</reference>
<dbReference type="PANTHER" id="PTHR35936">
    <property type="entry name" value="MEMBRANE-BOUND LYTIC MUREIN TRANSGLYCOSYLASE F"/>
    <property type="match status" value="1"/>
</dbReference>
<protein>
    <submittedName>
        <fullName evidence="2">Uncharacterized protein</fullName>
    </submittedName>
</protein>
<dbReference type="STRING" id="342108.amb2214"/>
<dbReference type="SUPFAM" id="SSF53850">
    <property type="entry name" value="Periplasmic binding protein-like II"/>
    <property type="match status" value="1"/>
</dbReference>
<feature type="chain" id="PRO_5004217945" evidence="1">
    <location>
        <begin position="26"/>
        <end position="251"/>
    </location>
</feature>
<gene>
    <name evidence="2" type="ordered locus">amb2214</name>
</gene>
<dbReference type="RefSeq" id="WP_011384612.1">
    <property type="nucleotide sequence ID" value="NC_007626.1"/>
</dbReference>
<dbReference type="KEGG" id="mag:amb2214"/>
<organism evidence="2 3">
    <name type="scientific">Paramagnetospirillum magneticum (strain ATCC 700264 / AMB-1)</name>
    <name type="common">Magnetospirillum magneticum</name>
    <dbReference type="NCBI Taxonomy" id="342108"/>
    <lineage>
        <taxon>Bacteria</taxon>
        <taxon>Pseudomonadati</taxon>
        <taxon>Pseudomonadota</taxon>
        <taxon>Alphaproteobacteria</taxon>
        <taxon>Rhodospirillales</taxon>
        <taxon>Magnetospirillaceae</taxon>
        <taxon>Paramagnetospirillum</taxon>
    </lineage>
</organism>
<dbReference type="HOGENOM" id="CLU_080965_0_0_5"/>
<dbReference type="AlphaFoldDB" id="Q2W557"/>
<proteinExistence type="predicted"/>
<accession>Q2W557</accession>